<dbReference type="InterPro" id="IPR013083">
    <property type="entry name" value="Znf_RING/FYVE/PHD"/>
</dbReference>
<dbReference type="InterPro" id="IPR017907">
    <property type="entry name" value="Znf_RING_CS"/>
</dbReference>
<evidence type="ECO:0000259" key="5">
    <source>
        <dbReference type="PROSITE" id="PS50089"/>
    </source>
</evidence>
<keyword evidence="2 4" id="KW-0863">Zinc-finger</keyword>
<dbReference type="SMART" id="SM00449">
    <property type="entry name" value="SPRY"/>
    <property type="match status" value="1"/>
</dbReference>
<dbReference type="Gene3D" id="2.60.120.920">
    <property type="match status" value="1"/>
</dbReference>
<evidence type="ECO:0008006" key="10">
    <source>
        <dbReference type="Google" id="ProtNLM"/>
    </source>
</evidence>
<evidence type="ECO:0000256" key="3">
    <source>
        <dbReference type="ARBA" id="ARBA00022833"/>
    </source>
</evidence>
<dbReference type="InterPro" id="IPR001841">
    <property type="entry name" value="Znf_RING"/>
</dbReference>
<dbReference type="SUPFAM" id="SSF57845">
    <property type="entry name" value="B-box zinc-binding domain"/>
    <property type="match status" value="1"/>
</dbReference>
<comment type="caution">
    <text evidence="8">The sequence shown here is derived from an EMBL/GenBank/DDBJ whole genome shotgun (WGS) entry which is preliminary data.</text>
</comment>
<feature type="domain" description="B box-type" evidence="6">
    <location>
        <begin position="84"/>
        <end position="125"/>
    </location>
</feature>
<dbReference type="InterPro" id="IPR003877">
    <property type="entry name" value="SPRY_dom"/>
</dbReference>
<proteinExistence type="predicted"/>
<evidence type="ECO:0000313" key="8">
    <source>
        <dbReference type="EMBL" id="MEQ2201953.1"/>
    </source>
</evidence>
<dbReference type="InterPro" id="IPR000315">
    <property type="entry name" value="Znf_B-box"/>
</dbReference>
<dbReference type="InterPro" id="IPR043136">
    <property type="entry name" value="B30.2/SPRY_sf"/>
</dbReference>
<dbReference type="SUPFAM" id="SSF57850">
    <property type="entry name" value="RING/U-box"/>
    <property type="match status" value="1"/>
</dbReference>
<accession>A0ABV0R2L2</accession>
<organism evidence="8 9">
    <name type="scientific">Xenoophorus captivus</name>
    <dbReference type="NCBI Taxonomy" id="1517983"/>
    <lineage>
        <taxon>Eukaryota</taxon>
        <taxon>Metazoa</taxon>
        <taxon>Chordata</taxon>
        <taxon>Craniata</taxon>
        <taxon>Vertebrata</taxon>
        <taxon>Euteleostomi</taxon>
        <taxon>Actinopterygii</taxon>
        <taxon>Neopterygii</taxon>
        <taxon>Teleostei</taxon>
        <taxon>Neoteleostei</taxon>
        <taxon>Acanthomorphata</taxon>
        <taxon>Ovalentaria</taxon>
        <taxon>Atherinomorphae</taxon>
        <taxon>Cyprinodontiformes</taxon>
        <taxon>Goodeidae</taxon>
        <taxon>Xenoophorus</taxon>
    </lineage>
</organism>
<gene>
    <name evidence="8" type="ORF">XENOCAPTIV_021274</name>
</gene>
<dbReference type="SUPFAM" id="SSF49899">
    <property type="entry name" value="Concanavalin A-like lectins/glucanases"/>
    <property type="match status" value="1"/>
</dbReference>
<dbReference type="Gene3D" id="3.30.160.60">
    <property type="entry name" value="Classic Zinc Finger"/>
    <property type="match status" value="1"/>
</dbReference>
<dbReference type="PANTHER" id="PTHR24103">
    <property type="entry name" value="E3 UBIQUITIN-PROTEIN LIGASE TRIM"/>
    <property type="match status" value="1"/>
</dbReference>
<protein>
    <recommendedName>
        <fullName evidence="10">Zinc-binding protein A33-like</fullName>
    </recommendedName>
</protein>
<dbReference type="Pfam" id="PF00643">
    <property type="entry name" value="zf-B_box"/>
    <property type="match status" value="1"/>
</dbReference>
<evidence type="ECO:0000256" key="1">
    <source>
        <dbReference type="ARBA" id="ARBA00022723"/>
    </source>
</evidence>
<feature type="domain" description="B30.2/SPRY" evidence="7">
    <location>
        <begin position="272"/>
        <end position="459"/>
    </location>
</feature>
<evidence type="ECO:0000259" key="6">
    <source>
        <dbReference type="PROSITE" id="PS50119"/>
    </source>
</evidence>
<name>A0ABV0R2L2_9TELE</name>
<evidence type="ECO:0000256" key="2">
    <source>
        <dbReference type="ARBA" id="ARBA00022771"/>
    </source>
</evidence>
<dbReference type="Proteomes" id="UP001434883">
    <property type="component" value="Unassembled WGS sequence"/>
</dbReference>
<keyword evidence="9" id="KW-1185">Reference proteome</keyword>
<evidence type="ECO:0000259" key="7">
    <source>
        <dbReference type="PROSITE" id="PS50188"/>
    </source>
</evidence>
<sequence>MATNALQSEADCTCPVCCDIFTDPVLLLCGHSFCQHCLQEWWRQSTQRTCPVCKEIFHMTRPPRNLALRNLSDSLRQERNKSAGSNEFCSLHGEKFKLFCQDDQQPMCLVCRDAKAHKKHNIVPINEAAEEYRAKVRLNLLNLKSKQGSYENVKQNWDKIAKKIQFQAQQTEKTIRDEFQKLYQFLRAEEAGRIDACRKEAKCKSDAMNVRIVNLTAGISEFKKKIKTIEDEMRTDDISFMLNVKKTLKRSLCTQPEPETPTGTLIDEAKHIGNLQFSVWNKMAAIVQYTPVTLDPNTGCLTVLDNLTKSRETTNSQPIPDTPERLQWSDILGYQGFNSGKHCWDVEVDGYWAVGVAAKTIYMPFVVPSYKTWAIYMCPCTNILRNLTLGDYVTEIAADSFPKKIRVLFDYDKGISFFDLDRNRIVYDIKYTFTETVFPYFRENVKILPTKLSVSVTYP</sequence>
<dbReference type="PROSITE" id="PS50188">
    <property type="entry name" value="B302_SPRY"/>
    <property type="match status" value="1"/>
</dbReference>
<dbReference type="PROSITE" id="PS50119">
    <property type="entry name" value="ZF_BBOX"/>
    <property type="match status" value="1"/>
</dbReference>
<dbReference type="SMART" id="SM00184">
    <property type="entry name" value="RING"/>
    <property type="match status" value="1"/>
</dbReference>
<dbReference type="Gene3D" id="3.30.40.10">
    <property type="entry name" value="Zinc/RING finger domain, C3HC4 (zinc finger)"/>
    <property type="match status" value="1"/>
</dbReference>
<dbReference type="Pfam" id="PF13445">
    <property type="entry name" value="zf-RING_UBOX"/>
    <property type="match status" value="1"/>
</dbReference>
<evidence type="ECO:0000256" key="4">
    <source>
        <dbReference type="PROSITE-ProRule" id="PRU00024"/>
    </source>
</evidence>
<dbReference type="EMBL" id="JAHRIN010029848">
    <property type="protein sequence ID" value="MEQ2201953.1"/>
    <property type="molecule type" value="Genomic_DNA"/>
</dbReference>
<keyword evidence="3" id="KW-0862">Zinc</keyword>
<keyword evidence="1" id="KW-0479">Metal-binding</keyword>
<dbReference type="SMART" id="SM00336">
    <property type="entry name" value="BBOX"/>
    <property type="match status" value="1"/>
</dbReference>
<reference evidence="8 9" key="1">
    <citation type="submission" date="2021-06" db="EMBL/GenBank/DDBJ databases">
        <authorList>
            <person name="Palmer J.M."/>
        </authorList>
    </citation>
    <scope>NUCLEOTIDE SEQUENCE [LARGE SCALE GENOMIC DNA]</scope>
    <source>
        <strain evidence="8 9">XC_2019</strain>
        <tissue evidence="8">Muscle</tissue>
    </source>
</reference>
<dbReference type="InterPro" id="IPR001870">
    <property type="entry name" value="B30.2/SPRY"/>
</dbReference>
<evidence type="ECO:0000313" key="9">
    <source>
        <dbReference type="Proteomes" id="UP001434883"/>
    </source>
</evidence>
<dbReference type="PROSITE" id="PS50089">
    <property type="entry name" value="ZF_RING_2"/>
    <property type="match status" value="1"/>
</dbReference>
<dbReference type="PROSITE" id="PS00518">
    <property type="entry name" value="ZF_RING_1"/>
    <property type="match status" value="1"/>
</dbReference>
<dbReference type="InterPro" id="IPR013320">
    <property type="entry name" value="ConA-like_dom_sf"/>
</dbReference>
<feature type="domain" description="RING-type" evidence="5">
    <location>
        <begin position="14"/>
        <end position="54"/>
    </location>
</feature>
<dbReference type="InterPro" id="IPR050143">
    <property type="entry name" value="TRIM/RBCC"/>
</dbReference>
<dbReference type="InterPro" id="IPR027370">
    <property type="entry name" value="Znf-RING_euk"/>
</dbReference>